<organism evidence="1 2">
    <name type="scientific">Salinimicrobium sediminis</name>
    <dbReference type="NCBI Taxonomy" id="1343891"/>
    <lineage>
        <taxon>Bacteria</taxon>
        <taxon>Pseudomonadati</taxon>
        <taxon>Bacteroidota</taxon>
        <taxon>Flavobacteriia</taxon>
        <taxon>Flavobacteriales</taxon>
        <taxon>Flavobacteriaceae</taxon>
        <taxon>Salinimicrobium</taxon>
    </lineage>
</organism>
<evidence type="ECO:0000313" key="1">
    <source>
        <dbReference type="EMBL" id="SOC79790.1"/>
    </source>
</evidence>
<evidence type="ECO:0000313" key="2">
    <source>
        <dbReference type="Proteomes" id="UP000219193"/>
    </source>
</evidence>
<dbReference type="OrthoDB" id="1191002at2"/>
<protein>
    <recommendedName>
        <fullName evidence="3">TonB protein C-terminal</fullName>
    </recommendedName>
</protein>
<dbReference type="AlphaFoldDB" id="A0A285X350"/>
<gene>
    <name evidence="1" type="ORF">SAMN06296241_1326</name>
</gene>
<keyword evidence="2" id="KW-1185">Reference proteome</keyword>
<sequence>MKKTLLLIFLAFLFSSCEEFQTRKISSEEILVEETRDFNWHEVDQYPAFAECRNISEVEAAKTCFGNKVSQYFFSRLEAKQPVVTSEIDDTLYLYLKISEKGIPAIDSMEIDSLVLEQLPDIRTWLVQSVDSLPKIYPATKRGIPVKTTFRMPVVIKAE</sequence>
<dbReference type="Proteomes" id="UP000219193">
    <property type="component" value="Unassembled WGS sequence"/>
</dbReference>
<reference evidence="2" key="1">
    <citation type="submission" date="2017-09" db="EMBL/GenBank/DDBJ databases">
        <authorList>
            <person name="Varghese N."/>
            <person name="Submissions S."/>
        </authorList>
    </citation>
    <scope>NUCLEOTIDE SEQUENCE [LARGE SCALE GENOMIC DNA]</scope>
    <source>
        <strain evidence="2">CGMCC 1.12641</strain>
    </source>
</reference>
<proteinExistence type="predicted"/>
<dbReference type="PROSITE" id="PS51257">
    <property type="entry name" value="PROKAR_LIPOPROTEIN"/>
    <property type="match status" value="1"/>
</dbReference>
<dbReference type="EMBL" id="OCMF01000001">
    <property type="protein sequence ID" value="SOC79790.1"/>
    <property type="molecule type" value="Genomic_DNA"/>
</dbReference>
<evidence type="ECO:0008006" key="3">
    <source>
        <dbReference type="Google" id="ProtNLM"/>
    </source>
</evidence>
<name>A0A285X350_9FLAO</name>
<dbReference type="RefSeq" id="WP_097055493.1">
    <property type="nucleotide sequence ID" value="NZ_OCMF01000001.1"/>
</dbReference>
<accession>A0A285X350</accession>